<dbReference type="Gene3D" id="3.50.50.60">
    <property type="entry name" value="FAD/NAD(P)-binding domain"/>
    <property type="match status" value="2"/>
</dbReference>
<dbReference type="EMBL" id="PECK01000003">
    <property type="protein sequence ID" value="TDZ95982.1"/>
    <property type="molecule type" value="Genomic_DNA"/>
</dbReference>
<dbReference type="AlphaFoldDB" id="A0A4R8SGQ5"/>
<dbReference type="Pfam" id="PF13738">
    <property type="entry name" value="Pyr_redox_3"/>
    <property type="match status" value="1"/>
</dbReference>
<sequence>MSRIDPGCASLRSTGVWAALVIYRMACQSIKYLSAGGCLDAVGVCRRDRSAGNAAGKGKERAVKRTMEPTMGLHDEPDYEVAIIGAGLGGICAAIKLLEIGIENFVIIDRDEDFGGTWLRNTYPGVGADIPTVAYQFTFAPKGDWQRFFATGAEIQQYALDLVTEHGLRAYARFGTCVEREVFDEGNHLWQVHTAGGEVISSRFLISAIGAYINPRTAPDIPGLDTFTGQIQVPSRWQHDVDMRGKRVGIIGVGSSTVQIAPAIAGEVEHLDVYQRTPQWYFPKPDFRMPRPLQRLLAGRRFANAVNGIALAGIELGLRVLIYTPKPLFRVGAAVFDKVALWAYLGWLRHKVDDPQVREQLRPRFGAGCTRGTLGADYLPTFNRSNVTLVSNGIERITPTGIVDKAGTERPVDVLVLATGYEMFSDPETYRLGTVLGTKGFDLAEFYRDNGLQAYQSTSVPGLPNRFMLVGPYSWTGTSFHYILENSMRHIEAVIKLARAKRATWVEVTQEALDDFQSSIARSGVNLNRYFTVNCAGSNSYFINSQGDTPYVRPWTVLQSYRRSVKFPVGAYDFRSVNSPVKEIEHAI</sequence>
<proteinExistence type="predicted"/>
<dbReference type="Proteomes" id="UP000295685">
    <property type="component" value="Unassembled WGS sequence"/>
</dbReference>
<keyword evidence="1" id="KW-0560">Oxidoreductase</keyword>
<dbReference type="SUPFAM" id="SSF51905">
    <property type="entry name" value="FAD/NAD(P)-binding domain"/>
    <property type="match status" value="2"/>
</dbReference>
<dbReference type="EMBL" id="PECM01000008">
    <property type="protein sequence ID" value="TEA05079.1"/>
    <property type="molecule type" value="Genomic_DNA"/>
</dbReference>
<dbReference type="PRINTS" id="PR00411">
    <property type="entry name" value="PNDRDTASEI"/>
</dbReference>
<protein>
    <submittedName>
        <fullName evidence="1">4-hydroxyacetophenone monooxygenase</fullName>
        <ecNumber evidence="1">1.14.13.84</ecNumber>
    </submittedName>
</protein>
<keyword evidence="3" id="KW-1185">Reference proteome</keyword>
<comment type="caution">
    <text evidence="1">The sequence shown here is derived from an EMBL/GenBank/DDBJ whole genome shotgun (WGS) entry which is preliminary data.</text>
</comment>
<reference evidence="3 4" key="1">
    <citation type="journal article" date="2019" name="Sci. Rep.">
        <title>Extended insight into the Mycobacterium chelonae-abscessus complex through whole genome sequencing of Mycobacterium salmoniphilum outbreak and Mycobacterium salmoniphilum-like strains.</title>
        <authorList>
            <person name="Behra P.R.K."/>
            <person name="Das S."/>
            <person name="Pettersson B.M.F."/>
            <person name="Shirreff L."/>
            <person name="DuCote T."/>
            <person name="Jacobsson K.G."/>
            <person name="Ennis D.G."/>
            <person name="Kirsebom L.A."/>
        </authorList>
    </citation>
    <scope>NUCLEOTIDE SEQUENCE [LARGE SCALE GENOMIC DNA]</scope>
    <source>
        <strain evidence="2 3">CCUG 60883</strain>
        <strain evidence="1 4">CCUG 60885</strain>
    </source>
</reference>
<dbReference type="EC" id="1.14.13.84" evidence="1"/>
<dbReference type="GO" id="GO:0033767">
    <property type="term" value="F:4-hydroxyacetophenone monooxygenase activity"/>
    <property type="evidence" value="ECO:0007669"/>
    <property type="project" value="UniProtKB-EC"/>
</dbReference>
<evidence type="ECO:0000313" key="3">
    <source>
        <dbReference type="Proteomes" id="UP000294844"/>
    </source>
</evidence>
<gene>
    <name evidence="1" type="primary">hapE_10</name>
    <name evidence="2" type="synonym">hapE_5</name>
    <name evidence="2" type="ORF">CCUG60883_02379</name>
    <name evidence="1" type="ORF">CCUG60885_02120</name>
</gene>
<keyword evidence="1" id="KW-0503">Monooxygenase</keyword>
<accession>A0A4R8SGQ5</accession>
<dbReference type="InterPro" id="IPR051209">
    <property type="entry name" value="FAD-bind_Monooxygenase_sf"/>
</dbReference>
<organism evidence="1 4">
    <name type="scientific">Mycobacteroides salmoniphilum</name>
    <dbReference type="NCBI Taxonomy" id="404941"/>
    <lineage>
        <taxon>Bacteria</taxon>
        <taxon>Bacillati</taxon>
        <taxon>Actinomycetota</taxon>
        <taxon>Actinomycetes</taxon>
        <taxon>Mycobacteriales</taxon>
        <taxon>Mycobacteriaceae</taxon>
        <taxon>Mycobacteroides</taxon>
    </lineage>
</organism>
<evidence type="ECO:0000313" key="2">
    <source>
        <dbReference type="EMBL" id="TEA05079.1"/>
    </source>
</evidence>
<evidence type="ECO:0000313" key="4">
    <source>
        <dbReference type="Proteomes" id="UP000295685"/>
    </source>
</evidence>
<dbReference type="PANTHER" id="PTHR42877:SF4">
    <property type="entry name" value="FAD_NAD(P)-BINDING DOMAIN-CONTAINING PROTEIN-RELATED"/>
    <property type="match status" value="1"/>
</dbReference>
<dbReference type="PANTHER" id="PTHR42877">
    <property type="entry name" value="L-ORNITHINE N(5)-MONOOXYGENASE-RELATED"/>
    <property type="match status" value="1"/>
</dbReference>
<dbReference type="InterPro" id="IPR036188">
    <property type="entry name" value="FAD/NAD-bd_sf"/>
</dbReference>
<dbReference type="Proteomes" id="UP000294844">
    <property type="component" value="Unassembled WGS sequence"/>
</dbReference>
<evidence type="ECO:0000313" key="1">
    <source>
        <dbReference type="EMBL" id="TDZ95982.1"/>
    </source>
</evidence>
<name>A0A4R8SGQ5_9MYCO</name>